<keyword evidence="3" id="KW-0964">Secreted</keyword>
<keyword evidence="9" id="KW-1185">Reference proteome</keyword>
<keyword evidence="6" id="KW-0044">Antibiotic</keyword>
<dbReference type="GO" id="GO:0045087">
    <property type="term" value="P:innate immune response"/>
    <property type="evidence" value="ECO:0007669"/>
    <property type="project" value="TreeGrafter"/>
</dbReference>
<dbReference type="InterPro" id="IPR046350">
    <property type="entry name" value="Cystatin_sf"/>
</dbReference>
<comment type="similarity">
    <text evidence="2">Belongs to the cathelicidin family.</text>
</comment>
<evidence type="ECO:0000256" key="4">
    <source>
        <dbReference type="ARBA" id="ARBA00022529"/>
    </source>
</evidence>
<evidence type="ECO:0000256" key="5">
    <source>
        <dbReference type="ARBA" id="ARBA00022729"/>
    </source>
</evidence>
<keyword evidence="4" id="KW-0929">Antimicrobial</keyword>
<dbReference type="KEGG" id="bbis:105004762"/>
<dbReference type="AlphaFoldDB" id="A0A6P3J2L4"/>
<feature type="signal peptide" evidence="8">
    <location>
        <begin position="1"/>
        <end position="29"/>
    </location>
</feature>
<dbReference type="RefSeq" id="XP_010860796.1">
    <property type="nucleotide sequence ID" value="XM_010862494.1"/>
</dbReference>
<feature type="chain" id="PRO_5027818757" evidence="8">
    <location>
        <begin position="30"/>
        <end position="193"/>
    </location>
</feature>
<dbReference type="InterPro" id="IPR001894">
    <property type="entry name" value="Cathelicidin-like"/>
</dbReference>
<proteinExistence type="inferred from homology"/>
<name>A0A6P3J2L4_BISBB</name>
<dbReference type="SUPFAM" id="SSF54403">
    <property type="entry name" value="Cystatin/monellin"/>
    <property type="match status" value="1"/>
</dbReference>
<dbReference type="GO" id="GO:0050830">
    <property type="term" value="P:defense response to Gram-positive bacterium"/>
    <property type="evidence" value="ECO:0007669"/>
    <property type="project" value="TreeGrafter"/>
</dbReference>
<evidence type="ECO:0000256" key="2">
    <source>
        <dbReference type="ARBA" id="ARBA00005320"/>
    </source>
</evidence>
<dbReference type="Pfam" id="PF00666">
    <property type="entry name" value="Cathelicidins"/>
    <property type="match status" value="1"/>
</dbReference>
<dbReference type="OrthoDB" id="9930485at2759"/>
<evidence type="ECO:0000256" key="6">
    <source>
        <dbReference type="ARBA" id="ARBA00023022"/>
    </source>
</evidence>
<dbReference type="PROSITE" id="PS00947">
    <property type="entry name" value="CATHELICIDINS_2"/>
    <property type="match status" value="1"/>
</dbReference>
<comment type="subcellular location">
    <subcellularLocation>
        <location evidence="1">Secreted</location>
    </subcellularLocation>
</comment>
<dbReference type="PROSITE" id="PS00946">
    <property type="entry name" value="CATHELICIDINS_1"/>
    <property type="match status" value="1"/>
</dbReference>
<organism evidence="9 10">
    <name type="scientific">Bison bison bison</name>
    <name type="common">North American plains bison</name>
    <dbReference type="NCBI Taxonomy" id="43346"/>
    <lineage>
        <taxon>Eukaryota</taxon>
        <taxon>Metazoa</taxon>
        <taxon>Chordata</taxon>
        <taxon>Craniata</taxon>
        <taxon>Vertebrata</taxon>
        <taxon>Euteleostomi</taxon>
        <taxon>Mammalia</taxon>
        <taxon>Eutheria</taxon>
        <taxon>Laurasiatheria</taxon>
        <taxon>Artiodactyla</taxon>
        <taxon>Ruminantia</taxon>
        <taxon>Pecora</taxon>
        <taxon>Bovidae</taxon>
        <taxon>Bovinae</taxon>
        <taxon>Bison</taxon>
    </lineage>
</organism>
<dbReference type="PANTHER" id="PTHR10206">
    <property type="entry name" value="CATHELICIDIN"/>
    <property type="match status" value="1"/>
</dbReference>
<evidence type="ECO:0000256" key="1">
    <source>
        <dbReference type="ARBA" id="ARBA00004613"/>
    </source>
</evidence>
<keyword evidence="5 8" id="KW-0732">Signal</keyword>
<dbReference type="Proteomes" id="UP000515208">
    <property type="component" value="Unplaced"/>
</dbReference>
<protein>
    <submittedName>
        <fullName evidence="10">Cathelicidin-4-like</fullName>
    </submittedName>
</protein>
<evidence type="ECO:0000256" key="3">
    <source>
        <dbReference type="ARBA" id="ARBA00022525"/>
    </source>
</evidence>
<dbReference type="GO" id="GO:0050829">
    <property type="term" value="P:defense response to Gram-negative bacterium"/>
    <property type="evidence" value="ECO:0007669"/>
    <property type="project" value="TreeGrafter"/>
</dbReference>
<evidence type="ECO:0000313" key="10">
    <source>
        <dbReference type="RefSeq" id="XP_010860796.1"/>
    </source>
</evidence>
<dbReference type="GO" id="GO:0001530">
    <property type="term" value="F:lipopolysaccharide binding"/>
    <property type="evidence" value="ECO:0007669"/>
    <property type="project" value="TreeGrafter"/>
</dbReference>
<dbReference type="InterPro" id="IPR018216">
    <property type="entry name" value="Cathelicidin_CS"/>
</dbReference>
<dbReference type="FunFam" id="3.10.450.10:FF:000003">
    <property type="entry name" value="Cathelicidin antimicrobial peptide"/>
    <property type="match status" value="1"/>
</dbReference>
<sequence length="193" mass="21210">METQRASLSLGRWSLWLLLLGLALPSASAQALSYREAVLRAVDQLNERSSEANLYRLLEPSPPSLGHTVEDPGARKPVSFRVKETVCPRPSLQPPEQCDFKENGVLKEYGVTVTVDHWNDVFTSCPVSPLYAPAGAFWNRLPNKRLLLNACLRSASGQPVPERDRAFGFIQVWSESMAVVRAPLGGEPIAGAE</sequence>
<evidence type="ECO:0000313" key="9">
    <source>
        <dbReference type="Proteomes" id="UP000515208"/>
    </source>
</evidence>
<dbReference type="GO" id="GO:0005615">
    <property type="term" value="C:extracellular space"/>
    <property type="evidence" value="ECO:0007669"/>
    <property type="project" value="TreeGrafter"/>
</dbReference>
<accession>A0A6P3J2L4</accession>
<dbReference type="Gene3D" id="3.10.450.10">
    <property type="match status" value="1"/>
</dbReference>
<evidence type="ECO:0000256" key="7">
    <source>
        <dbReference type="ARBA" id="ARBA00023157"/>
    </source>
</evidence>
<keyword evidence="7" id="KW-1015">Disulfide bond</keyword>
<dbReference type="PANTHER" id="PTHR10206:SF2">
    <property type="entry name" value="CATHELICIDIN ANTIMICROBIAL PEPTIDE"/>
    <property type="match status" value="1"/>
</dbReference>
<evidence type="ECO:0000256" key="8">
    <source>
        <dbReference type="SAM" id="SignalP"/>
    </source>
</evidence>
<dbReference type="GO" id="GO:0061844">
    <property type="term" value="P:antimicrobial humoral immune response mediated by antimicrobial peptide"/>
    <property type="evidence" value="ECO:0007669"/>
    <property type="project" value="TreeGrafter"/>
</dbReference>
<reference evidence="10" key="1">
    <citation type="submission" date="2025-08" db="UniProtKB">
        <authorList>
            <consortium name="RefSeq"/>
        </authorList>
    </citation>
    <scope>IDENTIFICATION</scope>
    <source>
        <tissue evidence="10">Blood</tissue>
    </source>
</reference>
<gene>
    <name evidence="10" type="primary">LOC105004762</name>
</gene>
<dbReference type="GeneID" id="105004762"/>